<protein>
    <recommendedName>
        <fullName evidence="3">Laminin EGF-like domain-containing protein</fullName>
    </recommendedName>
</protein>
<evidence type="ECO:0000313" key="1">
    <source>
        <dbReference type="EMBL" id="VEL21298.1"/>
    </source>
</evidence>
<dbReference type="EMBL" id="CAAALY010050581">
    <property type="protein sequence ID" value="VEL21298.1"/>
    <property type="molecule type" value="Genomic_DNA"/>
</dbReference>
<evidence type="ECO:0000313" key="2">
    <source>
        <dbReference type="Proteomes" id="UP000784294"/>
    </source>
</evidence>
<accession>A0A448WVM4</accession>
<reference evidence="1" key="1">
    <citation type="submission" date="2018-11" db="EMBL/GenBank/DDBJ databases">
        <authorList>
            <consortium name="Pathogen Informatics"/>
        </authorList>
    </citation>
    <scope>NUCLEOTIDE SEQUENCE</scope>
</reference>
<gene>
    <name evidence="1" type="ORF">PXEA_LOCUS14738</name>
</gene>
<evidence type="ECO:0008006" key="3">
    <source>
        <dbReference type="Google" id="ProtNLM"/>
    </source>
</evidence>
<dbReference type="Proteomes" id="UP000784294">
    <property type="component" value="Unassembled WGS sequence"/>
</dbReference>
<proteinExistence type="predicted"/>
<name>A0A448WVM4_9PLAT</name>
<dbReference type="AlphaFoldDB" id="A0A448WVM4"/>
<dbReference type="OrthoDB" id="18487at2759"/>
<dbReference type="InterPro" id="IPR002049">
    <property type="entry name" value="LE_dom"/>
</dbReference>
<keyword evidence="2" id="KW-1185">Reference proteome</keyword>
<sequence length="209" mass="21730">MKESGLRLILSSSLSFSFSQLHPTPVCPAGKYGPSCAYNCPVCYFDPDVAMATAVLTESTLRTEQLRQSPVDRPRHPADFGIAMRHSANPWRVSKSTPLGFGLREVDSSAATRPLSICHPQTGQCPCPPGSQGLDCSSPCPSDRFGPACAQVGDRNLVALGSGSGSDSSSGSALTLDSCLGSTLDWRSGLCSSSGLGLTSDSCLGPTLD</sequence>
<dbReference type="Gene3D" id="2.170.300.10">
    <property type="entry name" value="Tie2 ligand-binding domain superfamily"/>
    <property type="match status" value="1"/>
</dbReference>
<comment type="caution">
    <text evidence="1">The sequence shown here is derived from an EMBL/GenBank/DDBJ whole genome shotgun (WGS) entry which is preliminary data.</text>
</comment>
<organism evidence="1 2">
    <name type="scientific">Protopolystoma xenopodis</name>
    <dbReference type="NCBI Taxonomy" id="117903"/>
    <lineage>
        <taxon>Eukaryota</taxon>
        <taxon>Metazoa</taxon>
        <taxon>Spiralia</taxon>
        <taxon>Lophotrochozoa</taxon>
        <taxon>Platyhelminthes</taxon>
        <taxon>Monogenea</taxon>
        <taxon>Polyopisthocotylea</taxon>
        <taxon>Polystomatidea</taxon>
        <taxon>Polystomatidae</taxon>
        <taxon>Protopolystoma</taxon>
    </lineage>
</organism>
<dbReference type="CDD" id="cd00055">
    <property type="entry name" value="EGF_Lam"/>
    <property type="match status" value="1"/>
</dbReference>